<dbReference type="SMART" id="SM00903">
    <property type="entry name" value="Flavin_Reduct"/>
    <property type="match status" value="1"/>
</dbReference>
<keyword evidence="4" id="KW-1185">Reference proteome</keyword>
<protein>
    <submittedName>
        <fullName evidence="3">Flavin reductase</fullName>
    </submittedName>
</protein>
<dbReference type="RefSeq" id="WP_078110993.1">
    <property type="nucleotide sequence ID" value="NZ_CP065424.1"/>
</dbReference>
<accession>A0A8E2I4T4</accession>
<name>A0A8E2I4T4_9BACI</name>
<evidence type="ECO:0000313" key="4">
    <source>
        <dbReference type="Proteomes" id="UP000189761"/>
    </source>
</evidence>
<dbReference type="EMBL" id="MTLA01000274">
    <property type="protein sequence ID" value="OOP66701.1"/>
    <property type="molecule type" value="Genomic_DNA"/>
</dbReference>
<dbReference type="GO" id="GO:0010181">
    <property type="term" value="F:FMN binding"/>
    <property type="evidence" value="ECO:0007669"/>
    <property type="project" value="InterPro"/>
</dbReference>
<dbReference type="PANTHER" id="PTHR30466">
    <property type="entry name" value="FLAVIN REDUCTASE"/>
    <property type="match status" value="1"/>
</dbReference>
<dbReference type="InterPro" id="IPR002563">
    <property type="entry name" value="Flavin_Rdtase-like_dom"/>
</dbReference>
<dbReference type="InterPro" id="IPR050268">
    <property type="entry name" value="NADH-dep_flavin_reductase"/>
</dbReference>
<dbReference type="SUPFAM" id="SSF50475">
    <property type="entry name" value="FMN-binding split barrel"/>
    <property type="match status" value="1"/>
</dbReference>
<dbReference type="Proteomes" id="UP000189761">
    <property type="component" value="Unassembled WGS sequence"/>
</dbReference>
<evidence type="ECO:0000259" key="2">
    <source>
        <dbReference type="SMART" id="SM00903"/>
    </source>
</evidence>
<comment type="caution">
    <text evidence="3">The sequence shown here is derived from an EMBL/GenBank/DDBJ whole genome shotgun (WGS) entry which is preliminary data.</text>
</comment>
<dbReference type="GO" id="GO:0042602">
    <property type="term" value="F:riboflavin reductase (NADPH) activity"/>
    <property type="evidence" value="ECO:0007669"/>
    <property type="project" value="TreeGrafter"/>
</dbReference>
<proteinExistence type="predicted"/>
<dbReference type="PANTHER" id="PTHR30466:SF1">
    <property type="entry name" value="FMN REDUCTASE (NADH) RUTF"/>
    <property type="match status" value="1"/>
</dbReference>
<gene>
    <name evidence="3" type="ORF">BWZ43_19630</name>
</gene>
<organism evidence="3 4">
    <name type="scientific">Heyndrickxia oleronia</name>
    <dbReference type="NCBI Taxonomy" id="38875"/>
    <lineage>
        <taxon>Bacteria</taxon>
        <taxon>Bacillati</taxon>
        <taxon>Bacillota</taxon>
        <taxon>Bacilli</taxon>
        <taxon>Bacillales</taxon>
        <taxon>Bacillaceae</taxon>
        <taxon>Heyndrickxia</taxon>
    </lineage>
</organism>
<reference evidence="3 4" key="1">
    <citation type="submission" date="2017-01" db="EMBL/GenBank/DDBJ databases">
        <title>Draft genome sequence of Bacillus oleronius.</title>
        <authorList>
            <person name="Allam M."/>
        </authorList>
    </citation>
    <scope>NUCLEOTIDE SEQUENCE [LARGE SCALE GENOMIC DNA]</scope>
    <source>
        <strain evidence="3 4">DSM 9356</strain>
    </source>
</reference>
<dbReference type="InterPro" id="IPR012349">
    <property type="entry name" value="Split_barrel_FMN-bd"/>
</dbReference>
<feature type="domain" description="Flavin reductase like" evidence="2">
    <location>
        <begin position="10"/>
        <end position="150"/>
    </location>
</feature>
<evidence type="ECO:0000313" key="3">
    <source>
        <dbReference type="EMBL" id="OOP66701.1"/>
    </source>
</evidence>
<sequence>MDERTFRDAMGNFATGITVVLAEIDGQIHGMTVNAFMSVSLDPMLVMVSIDEKAMMYEKIIDANHFSICFLREDQQDYSMIFANQKQPNHPIQFDRFDGQPILKNPLAAITCSKYELKQAGDHMLVLGEVKNILINEGKPLLYYQGQYKKITE</sequence>
<keyword evidence="1" id="KW-0560">Oxidoreductase</keyword>
<dbReference type="AlphaFoldDB" id="A0A8E2I4T4"/>
<evidence type="ECO:0000256" key="1">
    <source>
        <dbReference type="ARBA" id="ARBA00023002"/>
    </source>
</evidence>
<dbReference type="GO" id="GO:0006208">
    <property type="term" value="P:pyrimidine nucleobase catabolic process"/>
    <property type="evidence" value="ECO:0007669"/>
    <property type="project" value="TreeGrafter"/>
</dbReference>
<dbReference type="Gene3D" id="2.30.110.10">
    <property type="entry name" value="Electron Transport, Fmn-binding Protein, Chain A"/>
    <property type="match status" value="1"/>
</dbReference>
<dbReference type="Pfam" id="PF01613">
    <property type="entry name" value="Flavin_Reduct"/>
    <property type="match status" value="1"/>
</dbReference>